<organism evidence="1 2">
    <name type="scientific">Mugilogobius chulae</name>
    <name type="common">yellowstripe goby</name>
    <dbReference type="NCBI Taxonomy" id="88201"/>
    <lineage>
        <taxon>Eukaryota</taxon>
        <taxon>Metazoa</taxon>
        <taxon>Chordata</taxon>
        <taxon>Craniata</taxon>
        <taxon>Vertebrata</taxon>
        <taxon>Euteleostomi</taxon>
        <taxon>Actinopterygii</taxon>
        <taxon>Neopterygii</taxon>
        <taxon>Teleostei</taxon>
        <taxon>Neoteleostei</taxon>
        <taxon>Acanthomorphata</taxon>
        <taxon>Gobiaria</taxon>
        <taxon>Gobiiformes</taxon>
        <taxon>Gobioidei</taxon>
        <taxon>Gobiidae</taxon>
        <taxon>Gobionellinae</taxon>
        <taxon>Mugilogobius</taxon>
    </lineage>
</organism>
<name>A0AAW0ML05_9GOBI</name>
<keyword evidence="2" id="KW-1185">Reference proteome</keyword>
<accession>A0AAW0ML05</accession>
<protein>
    <recommendedName>
        <fullName evidence="3">Reverse transcriptase</fullName>
    </recommendedName>
</protein>
<sequence>MTYKADHGDLKVGKLKEMDKEIKKVKQWLHLEGHTTDGVFYSRFSDGGINITKLEDQILAMRTRRILSLRVSGDPTTNTLVRKDASKREVERAWKALTGSLPRSSVDKLNIQEISSRSIKEREFSKWAKQDWQGKGIACFRSDPVSNTWLANRSKHGLSESEFILALKIRTRTFPPTNLQGKKPSLPLCRLCKSGPESVGHITCACKNLKTNRRRHNNICQFLFRLAKENGWCAKSEPVLISAEGKMGRPDLVLWRTGTVLMIDVAVCMETDQGTLQAMALHKVQKYQPFKGAVYRLDPSIRKVQVWGFPVGARGKWHHLNNDLLREITRKSAKGIMHIAARLSKLALFGSIKICKAFIQGM</sequence>
<evidence type="ECO:0000313" key="2">
    <source>
        <dbReference type="Proteomes" id="UP001460270"/>
    </source>
</evidence>
<dbReference type="Proteomes" id="UP001460270">
    <property type="component" value="Unassembled WGS sequence"/>
</dbReference>
<evidence type="ECO:0000313" key="1">
    <source>
        <dbReference type="EMBL" id="KAK7881447.1"/>
    </source>
</evidence>
<reference evidence="2" key="1">
    <citation type="submission" date="2024-04" db="EMBL/GenBank/DDBJ databases">
        <title>Salinicola lusitanus LLJ914,a marine bacterium isolated from the Okinawa Trough.</title>
        <authorList>
            <person name="Li J."/>
        </authorList>
    </citation>
    <scope>NUCLEOTIDE SEQUENCE [LARGE SCALE GENOMIC DNA]</scope>
</reference>
<dbReference type="EMBL" id="JBBPFD010000022">
    <property type="protein sequence ID" value="KAK7881447.1"/>
    <property type="molecule type" value="Genomic_DNA"/>
</dbReference>
<gene>
    <name evidence="1" type="ORF">WMY93_029856</name>
</gene>
<evidence type="ECO:0008006" key="3">
    <source>
        <dbReference type="Google" id="ProtNLM"/>
    </source>
</evidence>
<dbReference type="AlphaFoldDB" id="A0AAW0ML05"/>
<comment type="caution">
    <text evidence="1">The sequence shown here is derived from an EMBL/GenBank/DDBJ whole genome shotgun (WGS) entry which is preliminary data.</text>
</comment>
<proteinExistence type="predicted"/>